<keyword evidence="6" id="KW-0456">Lyase</keyword>
<keyword evidence="1" id="KW-0547">Nucleotide-binding</keyword>
<dbReference type="InterPro" id="IPR003778">
    <property type="entry name" value="CT_A_B"/>
</dbReference>
<comment type="caution">
    <text evidence="6">The sequence shown here is derived from an EMBL/GenBank/DDBJ whole genome shotgun (WGS) entry which is preliminary data.</text>
</comment>
<feature type="domain" description="Carboxyltransferase" evidence="5">
    <location>
        <begin position="248"/>
        <end position="532"/>
    </location>
</feature>
<evidence type="ECO:0000313" key="7">
    <source>
        <dbReference type="Proteomes" id="UP000037891"/>
    </source>
</evidence>
<keyword evidence="3" id="KW-0067">ATP-binding</keyword>
<dbReference type="SUPFAM" id="SSF50891">
    <property type="entry name" value="Cyclophilin-like"/>
    <property type="match status" value="2"/>
</dbReference>
<dbReference type="EMBL" id="LGLN01000086">
    <property type="protein sequence ID" value="KPC24655.1"/>
    <property type="molecule type" value="Genomic_DNA"/>
</dbReference>
<dbReference type="Gene3D" id="3.30.1360.40">
    <property type="match status" value="1"/>
</dbReference>
<evidence type="ECO:0000259" key="4">
    <source>
        <dbReference type="SMART" id="SM00796"/>
    </source>
</evidence>
<organism evidence="6 7">
    <name type="scientific">Pseudomonas syringae pv. cilantro</name>
    <dbReference type="NCBI Taxonomy" id="81035"/>
    <lineage>
        <taxon>Bacteria</taxon>
        <taxon>Pseudomonadati</taxon>
        <taxon>Pseudomonadota</taxon>
        <taxon>Gammaproteobacteria</taxon>
        <taxon>Pseudomonadales</taxon>
        <taxon>Pseudomonadaceae</taxon>
        <taxon>Pseudomonas</taxon>
        <taxon>Pseudomonas syringae</taxon>
    </lineage>
</organism>
<dbReference type="AlphaFoldDB" id="A0A0N0GCI3"/>
<keyword evidence="2 6" id="KW-0378">Hydrolase</keyword>
<dbReference type="PATRIC" id="fig|81035.3.peg.3158"/>
<dbReference type="SMART" id="SM00796">
    <property type="entry name" value="AHS1"/>
    <property type="match status" value="1"/>
</dbReference>
<dbReference type="SMART" id="SM00797">
    <property type="entry name" value="AHS2"/>
    <property type="match status" value="1"/>
</dbReference>
<dbReference type="Proteomes" id="UP000037891">
    <property type="component" value="Unassembled WGS sequence"/>
</dbReference>
<dbReference type="PANTHER" id="PTHR43309:SF3">
    <property type="entry name" value="5-OXOPROLINASE SUBUNIT C"/>
    <property type="match status" value="1"/>
</dbReference>
<evidence type="ECO:0000256" key="3">
    <source>
        <dbReference type="ARBA" id="ARBA00022840"/>
    </source>
</evidence>
<evidence type="ECO:0000259" key="5">
    <source>
        <dbReference type="SMART" id="SM00797"/>
    </source>
</evidence>
<gene>
    <name evidence="6" type="ORF">ABJ99_2954</name>
</gene>
<evidence type="ECO:0000313" key="6">
    <source>
        <dbReference type="EMBL" id="KPC24655.1"/>
    </source>
</evidence>
<reference evidence="6 7" key="2">
    <citation type="submission" date="2015-10" db="EMBL/GenBank/DDBJ databases">
        <title>Comparative genomics and high-throughput reverse genetic screens identify a new phytobacterial MAMP and an Arabidopsis receptor required for immune elicitation.</title>
        <authorList>
            <person name="Mott G.A."/>
            <person name="Thakur S."/>
            <person name="Wang P.W."/>
            <person name="Desveaux D."/>
            <person name="Guttman D.S."/>
        </authorList>
    </citation>
    <scope>NUCLEOTIDE SEQUENCE [LARGE SCALE GENOMIC DNA]</scope>
    <source>
        <strain evidence="6 7">0788_9</strain>
    </source>
</reference>
<accession>A0A0N0GCI3</accession>
<feature type="domain" description="Carboxyltransferase" evidence="4">
    <location>
        <begin position="1"/>
        <end position="190"/>
    </location>
</feature>
<dbReference type="InterPro" id="IPR029000">
    <property type="entry name" value="Cyclophilin-like_dom_sf"/>
</dbReference>
<dbReference type="SUPFAM" id="SSF160467">
    <property type="entry name" value="PH0987 N-terminal domain-like"/>
    <property type="match status" value="1"/>
</dbReference>
<sequence>MRFYPANLDALLVELSNLDETLALFESLQQQPIAGVEEIVPAARTLLVHFRPSAIGSGALAAQIASRDIRGIAREPGKLVEIPVHYNGEDLADVARELDISIDEVIKRHTGSDYNVAFCGFAPGFAYLSGGAGFVVSRRSTPRTRIPAGAVALAGGFSGIYPQASPGGWQIIGVTETRMWDLQRDEPALLQPGYRVRFQDAGPLPATRVSVPAPARQQASTVTEDYLQIVTPGLQTLFQDLGRPGQAGQGVSASGALDRGALRAANRAVGNDPGTACLEILMGGLTFSCQGQTVVAITGAEVPVEVLTADGQRLHPALYSPFVLQNGDQVSVGSPTAGLRSYLAVRGGFVQAPVLGSLSTDTLAQVGPVALAAGDRLGFKRRTGGPAVSTAEQPAFDMPRADQVITLDVIMGPRSDWFTAEAQQLLAQQTWLVTPQSNRIGIRLAGEQSLTRAITGELPSEGTTVGAIQVPPSGQPVLFLADHPLTGGYPVIGAVATYHLDKAGQIPVNARIRFNPLGAFEPVCPATSDETHNR</sequence>
<dbReference type="InterPro" id="IPR003833">
    <property type="entry name" value="CT_C_D"/>
</dbReference>
<dbReference type="GO" id="GO:0016829">
    <property type="term" value="F:lyase activity"/>
    <property type="evidence" value="ECO:0007669"/>
    <property type="project" value="UniProtKB-KW"/>
</dbReference>
<dbReference type="Pfam" id="PF02626">
    <property type="entry name" value="CT_A_B"/>
    <property type="match status" value="1"/>
</dbReference>
<dbReference type="GO" id="GO:0005524">
    <property type="term" value="F:ATP binding"/>
    <property type="evidence" value="ECO:0007669"/>
    <property type="project" value="UniProtKB-KW"/>
</dbReference>
<dbReference type="GO" id="GO:0016787">
    <property type="term" value="F:hydrolase activity"/>
    <property type="evidence" value="ECO:0007669"/>
    <property type="project" value="UniProtKB-KW"/>
</dbReference>
<evidence type="ECO:0000256" key="2">
    <source>
        <dbReference type="ARBA" id="ARBA00022801"/>
    </source>
</evidence>
<dbReference type="PANTHER" id="PTHR43309">
    <property type="entry name" value="5-OXOPROLINASE SUBUNIT C"/>
    <property type="match status" value="1"/>
</dbReference>
<proteinExistence type="predicted"/>
<evidence type="ECO:0000256" key="1">
    <source>
        <dbReference type="ARBA" id="ARBA00022741"/>
    </source>
</evidence>
<dbReference type="RefSeq" id="WP_054087947.1">
    <property type="nucleotide sequence ID" value="NZ_LGLN01000086.1"/>
</dbReference>
<name>A0A0N0GCI3_PSESX</name>
<dbReference type="NCBIfam" id="TIGR00724">
    <property type="entry name" value="urea_amlyse_rel"/>
    <property type="match status" value="1"/>
</dbReference>
<dbReference type="Pfam" id="PF02682">
    <property type="entry name" value="CT_C_D"/>
    <property type="match status" value="1"/>
</dbReference>
<protein>
    <submittedName>
        <fullName evidence="6">Allophanate hydrolase/urea amidolyase-related protein</fullName>
    </submittedName>
</protein>
<reference evidence="6 7" key="1">
    <citation type="submission" date="2015-07" db="EMBL/GenBank/DDBJ databases">
        <authorList>
            <person name="Noorani M."/>
        </authorList>
    </citation>
    <scope>NUCLEOTIDE SEQUENCE [LARGE SCALE GENOMIC DNA]</scope>
    <source>
        <strain evidence="6 7">0788_9</strain>
    </source>
</reference>
<dbReference type="InterPro" id="IPR052708">
    <property type="entry name" value="PxpC"/>
</dbReference>
<dbReference type="Gene3D" id="2.40.100.10">
    <property type="entry name" value="Cyclophilin-like"/>
    <property type="match status" value="2"/>
</dbReference>